<dbReference type="EMBL" id="JAPMOS010000017">
    <property type="protein sequence ID" value="KAJ4459739.1"/>
    <property type="molecule type" value="Genomic_DNA"/>
</dbReference>
<name>A0ABQ8UQW4_9EUKA</name>
<organism evidence="2 3">
    <name type="scientific">Paratrimastix pyriformis</name>
    <dbReference type="NCBI Taxonomy" id="342808"/>
    <lineage>
        <taxon>Eukaryota</taxon>
        <taxon>Metamonada</taxon>
        <taxon>Preaxostyla</taxon>
        <taxon>Paratrimastigidae</taxon>
        <taxon>Paratrimastix</taxon>
    </lineage>
</organism>
<proteinExistence type="predicted"/>
<dbReference type="InterPro" id="IPR052050">
    <property type="entry name" value="SecEffector_AnkRepeat"/>
</dbReference>
<dbReference type="InterPro" id="IPR036770">
    <property type="entry name" value="Ankyrin_rpt-contain_sf"/>
</dbReference>
<evidence type="ECO:0000256" key="1">
    <source>
        <dbReference type="SAM" id="MobiDB-lite"/>
    </source>
</evidence>
<gene>
    <name evidence="2" type="ORF">PAPYR_4132</name>
</gene>
<keyword evidence="3" id="KW-1185">Reference proteome</keyword>
<feature type="compositionally biased region" description="Acidic residues" evidence="1">
    <location>
        <begin position="264"/>
        <end position="277"/>
    </location>
</feature>
<accession>A0ABQ8UQW4</accession>
<sequence length="283" mass="30352">MQPPMRSPPRPSTAAARDPAFGAFIEACTNGITPAVAKSLKEHPEFANRRDTGRSRRLCDPPIVFAATNGHLDVVALLLDHPQQERALAGLAVAPAAANGHLPLLRLFAERGITSPYPEDLLSEAAVRGNLEIMQYLLSGPYKLTPSWKLLEMPCMAGHTEMAELLLRHPAVIPSANSIDPLWNAVDGGHPALVERLLEVPFVRLNVNRPRGWATQGPQGEAAEGDTHSGSVLALALSRGEGPLAELLRRVPGAEAIAATPYEEGFEVDGEGEEEEPPVPQSH</sequence>
<reference evidence="2" key="1">
    <citation type="journal article" date="2022" name="bioRxiv">
        <title>Genomics of Preaxostyla Flagellates Illuminates Evolutionary Transitions and the Path Towards Mitochondrial Loss.</title>
        <authorList>
            <person name="Novak L.V.F."/>
            <person name="Treitli S.C."/>
            <person name="Pyrih J."/>
            <person name="Halakuc P."/>
            <person name="Pipaliya S.V."/>
            <person name="Vacek V."/>
            <person name="Brzon O."/>
            <person name="Soukal P."/>
            <person name="Eme L."/>
            <person name="Dacks J.B."/>
            <person name="Karnkowska A."/>
            <person name="Elias M."/>
            <person name="Hampl V."/>
        </authorList>
    </citation>
    <scope>NUCLEOTIDE SEQUENCE</scope>
    <source>
        <strain evidence="2">RCP-MX</strain>
    </source>
</reference>
<dbReference type="PANTHER" id="PTHR46586">
    <property type="entry name" value="ANKYRIN REPEAT-CONTAINING PROTEIN"/>
    <property type="match status" value="1"/>
</dbReference>
<comment type="caution">
    <text evidence="2">The sequence shown here is derived from an EMBL/GenBank/DDBJ whole genome shotgun (WGS) entry which is preliminary data.</text>
</comment>
<dbReference type="PANTHER" id="PTHR46586:SF3">
    <property type="entry name" value="ANKYRIN REPEAT-CONTAINING PROTEIN"/>
    <property type="match status" value="1"/>
</dbReference>
<evidence type="ECO:0000313" key="2">
    <source>
        <dbReference type="EMBL" id="KAJ4459739.1"/>
    </source>
</evidence>
<dbReference type="Gene3D" id="1.25.40.20">
    <property type="entry name" value="Ankyrin repeat-containing domain"/>
    <property type="match status" value="1"/>
</dbReference>
<dbReference type="SUPFAM" id="SSF48403">
    <property type="entry name" value="Ankyrin repeat"/>
    <property type="match status" value="1"/>
</dbReference>
<evidence type="ECO:0000313" key="3">
    <source>
        <dbReference type="Proteomes" id="UP001141327"/>
    </source>
</evidence>
<dbReference type="Proteomes" id="UP001141327">
    <property type="component" value="Unassembled WGS sequence"/>
</dbReference>
<feature type="region of interest" description="Disordered" evidence="1">
    <location>
        <begin position="260"/>
        <end position="283"/>
    </location>
</feature>
<protein>
    <submittedName>
        <fullName evidence="2">Uncharacterized protein</fullName>
    </submittedName>
</protein>